<evidence type="ECO:0000313" key="1">
    <source>
        <dbReference type="EMBL" id="JAE09833.1"/>
    </source>
</evidence>
<protein>
    <submittedName>
        <fullName evidence="1">Uncharacterized protein</fullName>
    </submittedName>
</protein>
<accession>A0A0A9FNF8</accession>
<reference evidence="1" key="2">
    <citation type="journal article" date="2015" name="Data Brief">
        <title>Shoot transcriptome of the giant reed, Arundo donax.</title>
        <authorList>
            <person name="Barrero R.A."/>
            <person name="Guerrero F.D."/>
            <person name="Moolhuijzen P."/>
            <person name="Goolsby J.A."/>
            <person name="Tidwell J."/>
            <person name="Bellgard S.E."/>
            <person name="Bellgard M.I."/>
        </authorList>
    </citation>
    <scope>NUCLEOTIDE SEQUENCE</scope>
    <source>
        <tissue evidence="1">Shoot tissue taken approximately 20 cm above the soil surface</tissue>
    </source>
</reference>
<name>A0A0A9FNF8_ARUDO</name>
<dbReference type="EMBL" id="GBRH01188063">
    <property type="protein sequence ID" value="JAE09833.1"/>
    <property type="molecule type" value="Transcribed_RNA"/>
</dbReference>
<organism evidence="1">
    <name type="scientific">Arundo donax</name>
    <name type="common">Giant reed</name>
    <name type="synonym">Donax arundinaceus</name>
    <dbReference type="NCBI Taxonomy" id="35708"/>
    <lineage>
        <taxon>Eukaryota</taxon>
        <taxon>Viridiplantae</taxon>
        <taxon>Streptophyta</taxon>
        <taxon>Embryophyta</taxon>
        <taxon>Tracheophyta</taxon>
        <taxon>Spermatophyta</taxon>
        <taxon>Magnoliopsida</taxon>
        <taxon>Liliopsida</taxon>
        <taxon>Poales</taxon>
        <taxon>Poaceae</taxon>
        <taxon>PACMAD clade</taxon>
        <taxon>Arundinoideae</taxon>
        <taxon>Arundineae</taxon>
        <taxon>Arundo</taxon>
    </lineage>
</organism>
<reference evidence="1" key="1">
    <citation type="submission" date="2014-09" db="EMBL/GenBank/DDBJ databases">
        <authorList>
            <person name="Magalhaes I.L.F."/>
            <person name="Oliveira U."/>
            <person name="Santos F.R."/>
            <person name="Vidigal T.H.D.A."/>
            <person name="Brescovit A.D."/>
            <person name="Santos A.J."/>
        </authorList>
    </citation>
    <scope>NUCLEOTIDE SEQUENCE</scope>
    <source>
        <tissue evidence="1">Shoot tissue taken approximately 20 cm above the soil surface</tissue>
    </source>
</reference>
<proteinExistence type="predicted"/>
<sequence length="15" mass="1626">MVGLVHSSHSNMIIT</sequence>